<keyword evidence="2" id="KW-1185">Reference proteome</keyword>
<dbReference type="STRING" id="314285.KT71_07314"/>
<dbReference type="RefSeq" id="WP_008293887.1">
    <property type="nucleotide sequence ID" value="NZ_CM002299.1"/>
</dbReference>
<dbReference type="AlphaFoldDB" id="A4A9K2"/>
<comment type="caution">
    <text evidence="1">The sequence shown here is derived from an EMBL/GenBank/DDBJ whole genome shotgun (WGS) entry which is preliminary data.</text>
</comment>
<protein>
    <submittedName>
        <fullName evidence="1">Uncharacterized protein</fullName>
    </submittedName>
</protein>
<evidence type="ECO:0000313" key="1">
    <source>
        <dbReference type="EMBL" id="EAQ97169.1"/>
    </source>
</evidence>
<reference evidence="1 2" key="2">
    <citation type="journal article" date="2009" name="PLoS ONE">
        <title>The photosynthetic apparatus and its regulation in the aerobic gammaproteobacterium Congregibacter litoralis gen. nov., sp. nov.</title>
        <authorList>
            <person name="Spring S."/>
            <person name="Lunsdorf H."/>
            <person name="Fuchs B.M."/>
            <person name="Tindall B.J."/>
        </authorList>
    </citation>
    <scope>NUCLEOTIDE SEQUENCE [LARGE SCALE GENOMIC DNA]</scope>
    <source>
        <strain evidence="1">KT71</strain>
    </source>
</reference>
<dbReference type="Proteomes" id="UP000019205">
    <property type="component" value="Chromosome"/>
</dbReference>
<evidence type="ECO:0000313" key="2">
    <source>
        <dbReference type="Proteomes" id="UP000019205"/>
    </source>
</evidence>
<name>A4A9K2_9GAMM</name>
<gene>
    <name evidence="1" type="ORF">KT71_07314</name>
</gene>
<organism evidence="1 2">
    <name type="scientific">Congregibacter litoralis KT71</name>
    <dbReference type="NCBI Taxonomy" id="314285"/>
    <lineage>
        <taxon>Bacteria</taxon>
        <taxon>Pseudomonadati</taxon>
        <taxon>Pseudomonadota</taxon>
        <taxon>Gammaproteobacteria</taxon>
        <taxon>Cellvibrionales</taxon>
        <taxon>Halieaceae</taxon>
        <taxon>Congregibacter</taxon>
    </lineage>
</organism>
<sequence length="53" mass="6130">MPIFERRETDKTFVELSNGTHLPLEDPAFHEMGEAMKVFLRDVVARHDSTRTA</sequence>
<accession>A4A9K2</accession>
<dbReference type="EMBL" id="AAOA02000004">
    <property type="protein sequence ID" value="EAQ97169.1"/>
    <property type="molecule type" value="Genomic_DNA"/>
</dbReference>
<proteinExistence type="predicted"/>
<dbReference type="HOGENOM" id="CLU_3060502_0_0_6"/>
<reference evidence="1 2" key="1">
    <citation type="journal article" date="2007" name="Proc. Natl. Acad. Sci. U.S.A.">
        <title>Characterization of a marine gammaproteobacterium capable of aerobic anoxygenic photosynthesis.</title>
        <authorList>
            <person name="Fuchs B.M."/>
            <person name="Spring S."/>
            <person name="Teeling H."/>
            <person name="Quast C."/>
            <person name="Wulf J."/>
            <person name="Schattenhofer M."/>
            <person name="Yan S."/>
            <person name="Ferriera S."/>
            <person name="Johnson J."/>
            <person name="Glockner F.O."/>
            <person name="Amann R."/>
        </authorList>
    </citation>
    <scope>NUCLEOTIDE SEQUENCE [LARGE SCALE GENOMIC DNA]</scope>
    <source>
        <strain evidence="1">KT71</strain>
    </source>
</reference>